<dbReference type="InterPro" id="IPR024706">
    <property type="entry name" value="Peroxiredoxin_AhpC-typ"/>
</dbReference>
<accession>A0A0A1VSL4</accession>
<organism evidence="9 10">
    <name type="scientific">Microcystis aeruginosa NIES-44</name>
    <dbReference type="NCBI Taxonomy" id="449439"/>
    <lineage>
        <taxon>Bacteria</taxon>
        <taxon>Bacillati</taxon>
        <taxon>Cyanobacteriota</taxon>
        <taxon>Cyanophyceae</taxon>
        <taxon>Oscillatoriophycideae</taxon>
        <taxon>Chroococcales</taxon>
        <taxon>Microcystaceae</taxon>
        <taxon>Microcystis</taxon>
    </lineage>
</organism>
<comment type="function">
    <text evidence="5">Thiol-specific peroxidase that catalyzes the reduction of hydrogen peroxide and organic hydroperoxides to water and alcohols, respectively. Plays a role in cell protection against oxidative stress by detoxifying peroxides.</text>
</comment>
<dbReference type="PANTHER" id="PTHR10681:SF128">
    <property type="entry name" value="THIOREDOXIN-DEPENDENT PEROXIDE REDUCTASE, MITOCHONDRIAL"/>
    <property type="match status" value="1"/>
</dbReference>
<feature type="domain" description="Thioredoxin" evidence="8">
    <location>
        <begin position="7"/>
        <end position="165"/>
    </location>
</feature>
<dbReference type="InterPro" id="IPR050217">
    <property type="entry name" value="Peroxiredoxin"/>
</dbReference>
<evidence type="ECO:0000256" key="2">
    <source>
        <dbReference type="ARBA" id="ARBA00013017"/>
    </source>
</evidence>
<evidence type="ECO:0000313" key="9">
    <source>
        <dbReference type="EMBL" id="GAL92812.1"/>
    </source>
</evidence>
<dbReference type="SUPFAM" id="SSF52833">
    <property type="entry name" value="Thioredoxin-like"/>
    <property type="match status" value="1"/>
</dbReference>
<evidence type="ECO:0000259" key="8">
    <source>
        <dbReference type="PROSITE" id="PS51352"/>
    </source>
</evidence>
<dbReference type="EMBL" id="BBPA01000026">
    <property type="protein sequence ID" value="GAL92812.1"/>
    <property type="molecule type" value="Genomic_DNA"/>
</dbReference>
<dbReference type="GO" id="GO:0008379">
    <property type="term" value="F:thioredoxin peroxidase activity"/>
    <property type="evidence" value="ECO:0007669"/>
    <property type="project" value="TreeGrafter"/>
</dbReference>
<dbReference type="GO" id="GO:0045454">
    <property type="term" value="P:cell redox homeostasis"/>
    <property type="evidence" value="ECO:0007669"/>
    <property type="project" value="TreeGrafter"/>
</dbReference>
<feature type="active site" description="Cysteine sulfenic acid (-SOH) intermediate; for peroxidase activity" evidence="7">
    <location>
        <position position="52"/>
    </location>
</feature>
<evidence type="ECO:0000256" key="7">
    <source>
        <dbReference type="PIRSR" id="PIRSR000239-1"/>
    </source>
</evidence>
<dbReference type="GO" id="GO:0006979">
    <property type="term" value="P:response to oxidative stress"/>
    <property type="evidence" value="ECO:0007669"/>
    <property type="project" value="TreeGrafter"/>
</dbReference>
<dbReference type="AlphaFoldDB" id="A0A0A1VSL4"/>
<dbReference type="PROSITE" id="PS51352">
    <property type="entry name" value="THIOREDOXIN_2"/>
    <property type="match status" value="1"/>
</dbReference>
<dbReference type="Proteomes" id="UP000030321">
    <property type="component" value="Unassembled WGS sequence"/>
</dbReference>
<dbReference type="FunFam" id="3.40.30.10:FF:000063">
    <property type="entry name" value="2-Cys peroxiredoxin BAS1, chloroplastic"/>
    <property type="match status" value="1"/>
</dbReference>
<comment type="similarity">
    <text evidence="1">Belongs to the peroxiredoxin family. AhpC/Prx1 subfamily.</text>
</comment>
<reference evidence="10" key="1">
    <citation type="journal article" date="2015" name="Genome">
        <title>Whole Genome Sequence of the Non-Microcystin-Producing Microcystis aeruginosa Strain NIES-44.</title>
        <authorList>
            <person name="Okano K."/>
            <person name="Miyata N."/>
            <person name="Ozaki Y."/>
        </authorList>
    </citation>
    <scope>NUCLEOTIDE SEQUENCE [LARGE SCALE GENOMIC DNA]</scope>
    <source>
        <strain evidence="10">NIES-44</strain>
    </source>
</reference>
<dbReference type="InterPro" id="IPR000866">
    <property type="entry name" value="AhpC/TSA"/>
</dbReference>
<sequence>MTAEGCLRVGQAAPDFTATAVFDQEFKTIKLSDYRGKYVVLFFYPLDFTFVCPTEITAFSDRVSEFSSINTEILGVSVDSEFAHLAWIQTERKSGGVGDVAYPLVSDLKKEISTAYNVLDPDAGVSLRGLFIIDKEGVIQHATINNLSFGRSVDETLRTLKAIQYVQSHPDEVCPAGWQEGDATMVPDPVKSKVYFAAV</sequence>
<dbReference type="Pfam" id="PF10417">
    <property type="entry name" value="1-cysPrx_C"/>
    <property type="match status" value="1"/>
</dbReference>
<evidence type="ECO:0000256" key="1">
    <source>
        <dbReference type="ARBA" id="ARBA00009796"/>
    </source>
</evidence>
<dbReference type="EC" id="1.11.1.24" evidence="2"/>
<dbReference type="InterPro" id="IPR013766">
    <property type="entry name" value="Thioredoxin_domain"/>
</dbReference>
<name>A0A0A1VSL4_MICAE</name>
<dbReference type="InterPro" id="IPR036249">
    <property type="entry name" value="Thioredoxin-like_sf"/>
</dbReference>
<dbReference type="Pfam" id="PF00578">
    <property type="entry name" value="AhpC-TSA"/>
    <property type="match status" value="1"/>
</dbReference>
<dbReference type="Gene3D" id="3.40.30.10">
    <property type="entry name" value="Glutaredoxin"/>
    <property type="match status" value="1"/>
</dbReference>
<evidence type="ECO:0000256" key="4">
    <source>
        <dbReference type="ARBA" id="ARBA00023157"/>
    </source>
</evidence>
<dbReference type="RefSeq" id="WP_002752469.1">
    <property type="nucleotide sequence ID" value="NZ_BBPA01000026.1"/>
</dbReference>
<protein>
    <recommendedName>
        <fullName evidence="2">thioredoxin-dependent peroxiredoxin</fullName>
        <ecNumber evidence="2">1.11.1.24</ecNumber>
    </recommendedName>
</protein>
<dbReference type="GO" id="GO:0033554">
    <property type="term" value="P:cellular response to stress"/>
    <property type="evidence" value="ECO:0007669"/>
    <property type="project" value="TreeGrafter"/>
</dbReference>
<keyword evidence="3" id="KW-0560">Oxidoreductase</keyword>
<dbReference type="CDD" id="cd03015">
    <property type="entry name" value="PRX_Typ2cys"/>
    <property type="match status" value="1"/>
</dbReference>
<comment type="caution">
    <text evidence="9">The sequence shown here is derived from an EMBL/GenBank/DDBJ whole genome shotgun (WGS) entry which is preliminary data.</text>
</comment>
<evidence type="ECO:0000256" key="6">
    <source>
        <dbReference type="ARBA" id="ARBA00049091"/>
    </source>
</evidence>
<dbReference type="InterPro" id="IPR019479">
    <property type="entry name" value="Peroxiredoxin_C"/>
</dbReference>
<evidence type="ECO:0000256" key="3">
    <source>
        <dbReference type="ARBA" id="ARBA00023002"/>
    </source>
</evidence>
<gene>
    <name evidence="9" type="ORF">N44_01370</name>
</gene>
<evidence type="ECO:0000313" key="10">
    <source>
        <dbReference type="Proteomes" id="UP000030321"/>
    </source>
</evidence>
<evidence type="ECO:0000256" key="5">
    <source>
        <dbReference type="ARBA" id="ARBA00037420"/>
    </source>
</evidence>
<comment type="catalytic activity">
    <reaction evidence="6">
        <text>a hydroperoxide + [thioredoxin]-dithiol = an alcohol + [thioredoxin]-disulfide + H2O</text>
        <dbReference type="Rhea" id="RHEA:62620"/>
        <dbReference type="Rhea" id="RHEA-COMP:10698"/>
        <dbReference type="Rhea" id="RHEA-COMP:10700"/>
        <dbReference type="ChEBI" id="CHEBI:15377"/>
        <dbReference type="ChEBI" id="CHEBI:29950"/>
        <dbReference type="ChEBI" id="CHEBI:30879"/>
        <dbReference type="ChEBI" id="CHEBI:35924"/>
        <dbReference type="ChEBI" id="CHEBI:50058"/>
        <dbReference type="EC" id="1.11.1.24"/>
    </reaction>
</comment>
<dbReference type="PIRSF" id="PIRSF000239">
    <property type="entry name" value="AHPC"/>
    <property type="match status" value="1"/>
</dbReference>
<keyword evidence="4" id="KW-1015">Disulfide bond</keyword>
<dbReference type="PANTHER" id="PTHR10681">
    <property type="entry name" value="THIOREDOXIN PEROXIDASE"/>
    <property type="match status" value="1"/>
</dbReference>
<dbReference type="GO" id="GO:0042744">
    <property type="term" value="P:hydrogen peroxide catabolic process"/>
    <property type="evidence" value="ECO:0007669"/>
    <property type="project" value="TreeGrafter"/>
</dbReference>
<proteinExistence type="inferred from homology"/>